<dbReference type="AlphaFoldDB" id="A0A3Q4I6L4"/>
<evidence type="ECO:0000259" key="8">
    <source>
        <dbReference type="Pfam" id="PF12832"/>
    </source>
</evidence>
<comment type="subcellular location">
    <subcellularLocation>
        <location evidence="1">Membrane</location>
        <topology evidence="1">Multi-pass membrane protein</topology>
    </subcellularLocation>
</comment>
<feature type="transmembrane region" description="Helical" evidence="7">
    <location>
        <begin position="188"/>
        <end position="209"/>
    </location>
</feature>
<dbReference type="InterPro" id="IPR036259">
    <property type="entry name" value="MFS_trans_sf"/>
</dbReference>
<dbReference type="PANTHER" id="PTHR16172">
    <property type="entry name" value="MAJOR FACILITATOR SUPERFAMILY DOMAIN-CONTAINING PROTEIN 6-LIKE"/>
    <property type="match status" value="1"/>
</dbReference>
<feature type="transmembrane region" description="Helical" evidence="7">
    <location>
        <begin position="215"/>
        <end position="234"/>
    </location>
</feature>
<name>A0A3Q4I6L4_NEOBR</name>
<evidence type="ECO:0000256" key="3">
    <source>
        <dbReference type="ARBA" id="ARBA00022692"/>
    </source>
</evidence>
<reference evidence="9" key="1">
    <citation type="submission" date="2025-08" db="UniProtKB">
        <authorList>
            <consortium name="Ensembl"/>
        </authorList>
    </citation>
    <scope>IDENTIFICATION</scope>
</reference>
<feature type="transmembrane region" description="Helical" evidence="7">
    <location>
        <begin position="148"/>
        <end position="168"/>
    </location>
</feature>
<dbReference type="PROSITE" id="PS51257">
    <property type="entry name" value="PROKAR_LIPOPROTEIN"/>
    <property type="match status" value="1"/>
</dbReference>
<dbReference type="SUPFAM" id="SSF103473">
    <property type="entry name" value="MFS general substrate transporter"/>
    <property type="match status" value="1"/>
</dbReference>
<reference evidence="9" key="2">
    <citation type="submission" date="2025-09" db="UniProtKB">
        <authorList>
            <consortium name="Ensembl"/>
        </authorList>
    </citation>
    <scope>IDENTIFICATION</scope>
</reference>
<feature type="transmembrane region" description="Helical" evidence="7">
    <location>
        <begin position="46"/>
        <end position="66"/>
    </location>
</feature>
<feature type="region of interest" description="Disordered" evidence="6">
    <location>
        <begin position="108"/>
        <end position="140"/>
    </location>
</feature>
<feature type="compositionally biased region" description="Polar residues" evidence="6">
    <location>
        <begin position="278"/>
        <end position="288"/>
    </location>
</feature>
<evidence type="ECO:0000256" key="1">
    <source>
        <dbReference type="ARBA" id="ARBA00004141"/>
    </source>
</evidence>
<dbReference type="InterPro" id="IPR051717">
    <property type="entry name" value="MFS_MFSD6"/>
</dbReference>
<dbReference type="Pfam" id="PF12832">
    <property type="entry name" value="MFS_1_like"/>
    <property type="match status" value="2"/>
</dbReference>
<dbReference type="Proteomes" id="UP000261580">
    <property type="component" value="Unassembled WGS sequence"/>
</dbReference>
<feature type="domain" description="Major facilitator superfamily associated" evidence="8">
    <location>
        <begin position="19"/>
        <end position="105"/>
    </location>
</feature>
<evidence type="ECO:0000256" key="7">
    <source>
        <dbReference type="SAM" id="Phobius"/>
    </source>
</evidence>
<evidence type="ECO:0000256" key="2">
    <source>
        <dbReference type="ARBA" id="ARBA00005241"/>
    </source>
</evidence>
<evidence type="ECO:0000313" key="9">
    <source>
        <dbReference type="Ensembl" id="ENSNBRP00000030566.1"/>
    </source>
</evidence>
<organism evidence="9 10">
    <name type="scientific">Neolamprologus brichardi</name>
    <name type="common">Fairy cichlid</name>
    <name type="synonym">Lamprologus brichardi</name>
    <dbReference type="NCBI Taxonomy" id="32507"/>
    <lineage>
        <taxon>Eukaryota</taxon>
        <taxon>Metazoa</taxon>
        <taxon>Chordata</taxon>
        <taxon>Craniata</taxon>
        <taxon>Vertebrata</taxon>
        <taxon>Euteleostomi</taxon>
        <taxon>Actinopterygii</taxon>
        <taxon>Neopterygii</taxon>
        <taxon>Teleostei</taxon>
        <taxon>Neoteleostei</taxon>
        <taxon>Acanthomorphata</taxon>
        <taxon>Ovalentaria</taxon>
        <taxon>Cichlomorphae</taxon>
        <taxon>Cichliformes</taxon>
        <taxon>Cichlidae</taxon>
        <taxon>African cichlids</taxon>
        <taxon>Pseudocrenilabrinae</taxon>
        <taxon>Lamprologini</taxon>
        <taxon>Neolamprologus</taxon>
    </lineage>
</organism>
<feature type="transmembrane region" description="Helical" evidence="7">
    <location>
        <begin position="12"/>
        <end position="34"/>
    </location>
</feature>
<accession>A0A3Q4I6L4</accession>
<proteinExistence type="inferred from homology"/>
<dbReference type="Ensembl" id="ENSNBRT00000031344.1">
    <property type="protein sequence ID" value="ENSNBRP00000030566.1"/>
    <property type="gene ID" value="ENSNBRG00000023248.1"/>
</dbReference>
<dbReference type="GeneTree" id="ENSGT00530000063599"/>
<keyword evidence="10" id="KW-1185">Reference proteome</keyword>
<dbReference type="OMA" id="WAPFCAS"/>
<dbReference type="PANTHER" id="PTHR16172:SF41">
    <property type="entry name" value="MAJOR FACILITATOR SUPERFAMILY DOMAIN-CONTAINING PROTEIN 6-LIKE"/>
    <property type="match status" value="1"/>
</dbReference>
<dbReference type="STRING" id="32507.ENSNBRP00000030566"/>
<evidence type="ECO:0000313" key="10">
    <source>
        <dbReference type="Proteomes" id="UP000261580"/>
    </source>
</evidence>
<evidence type="ECO:0000256" key="4">
    <source>
        <dbReference type="ARBA" id="ARBA00022989"/>
    </source>
</evidence>
<sequence length="288" mass="31468">MKRIKQIDIKRALAMAGTFNFLCSCARACLLPFLTLYFRQLGLTPAMTGIVMGTKHFITLVWSPAASLLSKHYNKRRAVICGSVVFSAAAALLLLLIPHTDMHAWTCNASDPHDGPPQNPSDVLSVNITGPRAPESPATGARLPTGSWAALPAQVLSCFSSGALWWAVKLQCEDIATPGAERSVRRVYKSLSIHLGSALGSLAGGFVAQSIGLTWMFRGLAMVLMVWCVCLPLLQWKAPHHRRINYSRLLAADASEASDSESEQERDWLDKAMENDKSNNNSARRVNH</sequence>
<dbReference type="Gene3D" id="1.20.1250.20">
    <property type="entry name" value="MFS general substrate transporter like domains"/>
    <property type="match status" value="2"/>
</dbReference>
<keyword evidence="3 7" id="KW-0812">Transmembrane</keyword>
<feature type="compositionally biased region" description="Basic and acidic residues" evidence="6">
    <location>
        <begin position="263"/>
        <end position="277"/>
    </location>
</feature>
<dbReference type="InterPro" id="IPR024989">
    <property type="entry name" value="MFS_assoc_dom"/>
</dbReference>
<protein>
    <submittedName>
        <fullName evidence="9">Major facilitator superfamily domain-containing protein 6-like</fullName>
    </submittedName>
</protein>
<evidence type="ECO:0000256" key="6">
    <source>
        <dbReference type="SAM" id="MobiDB-lite"/>
    </source>
</evidence>
<feature type="domain" description="Major facilitator superfamily associated" evidence="8">
    <location>
        <begin position="144"/>
        <end position="218"/>
    </location>
</feature>
<evidence type="ECO:0000256" key="5">
    <source>
        <dbReference type="ARBA" id="ARBA00023136"/>
    </source>
</evidence>
<keyword evidence="5 7" id="KW-0472">Membrane</keyword>
<dbReference type="GO" id="GO:0016020">
    <property type="term" value="C:membrane"/>
    <property type="evidence" value="ECO:0007669"/>
    <property type="project" value="UniProtKB-SubCell"/>
</dbReference>
<keyword evidence="4 7" id="KW-1133">Transmembrane helix</keyword>
<feature type="region of interest" description="Disordered" evidence="6">
    <location>
        <begin position="256"/>
        <end position="288"/>
    </location>
</feature>
<feature type="transmembrane region" description="Helical" evidence="7">
    <location>
        <begin position="78"/>
        <end position="97"/>
    </location>
</feature>
<comment type="similarity">
    <text evidence="2">Belongs to the major facilitator superfamily. MFSD6 family.</text>
</comment>